<dbReference type="GO" id="GO:0016787">
    <property type="term" value="F:hydrolase activity"/>
    <property type="evidence" value="ECO:0007669"/>
    <property type="project" value="UniProtKB-KW"/>
</dbReference>
<gene>
    <name evidence="7" type="ORF">JGUZn3_13190</name>
</gene>
<protein>
    <recommendedName>
        <fullName evidence="6">Helicase C-terminal domain-containing protein</fullName>
    </recommendedName>
</protein>
<accession>A0A7H1NRY5</accession>
<feature type="domain" description="Helicase C-terminal" evidence="6">
    <location>
        <begin position="164"/>
        <end position="329"/>
    </location>
</feature>
<evidence type="ECO:0000259" key="6">
    <source>
        <dbReference type="PROSITE" id="PS51194"/>
    </source>
</evidence>
<dbReference type="PROSITE" id="PS51194">
    <property type="entry name" value="HELICASE_CTER"/>
    <property type="match status" value="1"/>
</dbReference>
<dbReference type="Pfam" id="PF00271">
    <property type="entry name" value="Helicase_C"/>
    <property type="match status" value="1"/>
</dbReference>
<dbReference type="GO" id="GO:0005524">
    <property type="term" value="F:ATP binding"/>
    <property type="evidence" value="ECO:0007669"/>
    <property type="project" value="UniProtKB-KW"/>
</dbReference>
<evidence type="ECO:0000256" key="2">
    <source>
        <dbReference type="ARBA" id="ARBA00022801"/>
    </source>
</evidence>
<dbReference type="InterPro" id="IPR001650">
    <property type="entry name" value="Helicase_C-like"/>
</dbReference>
<evidence type="ECO:0000256" key="5">
    <source>
        <dbReference type="SAM" id="MobiDB-lite"/>
    </source>
</evidence>
<keyword evidence="2" id="KW-0378">Hydrolase</keyword>
<dbReference type="InterPro" id="IPR055206">
    <property type="entry name" value="DEXQc_SUV3"/>
</dbReference>
<name>A0A7H1NRY5_9PROT</name>
<dbReference type="InterPro" id="IPR050699">
    <property type="entry name" value="RNA-DNA_Helicase"/>
</dbReference>
<proteinExistence type="predicted"/>
<dbReference type="InterPro" id="IPR027417">
    <property type="entry name" value="P-loop_NTPase"/>
</dbReference>
<dbReference type="EMBL" id="CP060244">
    <property type="protein sequence ID" value="QNT78545.1"/>
    <property type="molecule type" value="Genomic_DNA"/>
</dbReference>
<evidence type="ECO:0000256" key="4">
    <source>
        <dbReference type="ARBA" id="ARBA00022840"/>
    </source>
</evidence>
<dbReference type="AlphaFoldDB" id="A0A7H1NRY5"/>
<keyword evidence="1" id="KW-0547">Nucleotide-binding</keyword>
<evidence type="ECO:0000313" key="7">
    <source>
        <dbReference type="EMBL" id="QNT78545.1"/>
    </source>
</evidence>
<dbReference type="SUPFAM" id="SSF52540">
    <property type="entry name" value="P-loop containing nucleoside triphosphate hydrolases"/>
    <property type="match status" value="2"/>
</dbReference>
<evidence type="ECO:0000256" key="3">
    <source>
        <dbReference type="ARBA" id="ARBA00022806"/>
    </source>
</evidence>
<dbReference type="KEGG" id="ebla:JGUZn3_13190"/>
<dbReference type="PANTHER" id="PTHR12131">
    <property type="entry name" value="ATP-DEPENDENT RNA AND DNA HELICASE"/>
    <property type="match status" value="1"/>
</dbReference>
<dbReference type="SMART" id="SM00490">
    <property type="entry name" value="HELICc"/>
    <property type="match status" value="1"/>
</dbReference>
<dbReference type="Proteomes" id="UP000516349">
    <property type="component" value="Chromosome"/>
</dbReference>
<keyword evidence="3" id="KW-0347">Helicase</keyword>
<evidence type="ECO:0000256" key="1">
    <source>
        <dbReference type="ARBA" id="ARBA00022741"/>
    </source>
</evidence>
<sequence length="902" mass="100933">MIRLLSLKAFSDSQKKITAILGPTNTGKTHIALERMLAHHSGMIGFPLRLLARENYDRMVKAKGEKKVALITGEEKIIPPQAQWFSCTVEAMPLDQPVEFMAIDEIQLCADPDRGYVFTDRLLHARGFSETLFLGAETIKPFLKRLIPHIHIETRPRLSTLSYTAHNKLSRLPKRSAIVAFSVAELYGIAELIRRRKGGCAIVMGRLSPRTRNAQVGMYQAGEVDYLVATDAIGMGLNMDISHVAFSNIIKFDGTKIRPLIPAEMGQIAGRAGRGMKDGTFGLTGTCPPVSAENVTAIETHLFPPSDHIFWRNHQLDFSSPPALLKSLSQTPPPGYGLILGNHGSDMRVLATLIKEGPPLASITSRGLTQLLWESCQIPDFRKLGEDSHARLCLQVFHFLQNKGHIPAEWLRSHIHALNTTTGDIDTLMGRLTSTRIYAYIAARKGWVKNALHWQEKTREIEDTLSDALHERLTARFVDKRASVLLRTLDADSPPLAAITPKGDVLVEEQRIGKMCGFILKTDQELNAEGRQLMLKAARKALHQEIPYRVNKLLQEDDAAFSLSSPTSTILWHDAPVAMLQKGHDWLHPQLTLLESEYLSSHHRTLIHQRLTLFLHTHIRTGLSVLFSALEATQGKPALRGLTHSLYEHGGWLHKSQAVIPPFFNKRAIKKQLHALGIRIGCHYIFYPKLFSPESQSLRLMLLGLWHSFSPLPTFSPTQSSLHLPEYHQKNAQTIRPLLTVLGWIPAGDYMIRGDKVEDLLSHILYRSTTQRQRMINLKDIASRLAIPLAKTPLVLQSLGCKLILPPPLAPHDYGPIAPVFLRMPKAYSAPKKIPPHASSSKHPYAKKERKIPPTQSANRQGSEKPSQEKPPQSGPPIHSSGKRKKTPFAEKLLQLQKHFSH</sequence>
<organism evidence="7 8">
    <name type="scientific">Entomobacter blattae</name>
    <dbReference type="NCBI Taxonomy" id="2762277"/>
    <lineage>
        <taxon>Bacteria</taxon>
        <taxon>Pseudomonadati</taxon>
        <taxon>Pseudomonadota</taxon>
        <taxon>Alphaproteobacteria</taxon>
        <taxon>Acetobacterales</taxon>
        <taxon>Acetobacteraceae</taxon>
        <taxon>Entomobacter</taxon>
    </lineage>
</organism>
<keyword evidence="8" id="KW-1185">Reference proteome</keyword>
<reference evidence="7 8" key="1">
    <citation type="submission" date="2020-08" db="EMBL/GenBank/DDBJ databases">
        <title>Complete genome sequence of Entomobacter blattae G55GP.</title>
        <authorList>
            <person name="Poehlein A."/>
            <person name="Guzman J."/>
            <person name="Daniel R."/>
            <person name="Vilcinskas A."/>
        </authorList>
    </citation>
    <scope>NUCLEOTIDE SEQUENCE [LARGE SCALE GENOMIC DNA]</scope>
    <source>
        <strain evidence="7 8">G55GP</strain>
    </source>
</reference>
<dbReference type="GO" id="GO:0004386">
    <property type="term" value="F:helicase activity"/>
    <property type="evidence" value="ECO:0007669"/>
    <property type="project" value="UniProtKB-KW"/>
</dbReference>
<dbReference type="Gene3D" id="3.40.50.300">
    <property type="entry name" value="P-loop containing nucleotide triphosphate hydrolases"/>
    <property type="match status" value="2"/>
</dbReference>
<feature type="region of interest" description="Disordered" evidence="5">
    <location>
        <begin position="831"/>
        <end position="902"/>
    </location>
</feature>
<evidence type="ECO:0000313" key="8">
    <source>
        <dbReference type="Proteomes" id="UP000516349"/>
    </source>
</evidence>
<keyword evidence="4" id="KW-0067">ATP-binding</keyword>
<dbReference type="RefSeq" id="WP_203412800.1">
    <property type="nucleotide sequence ID" value="NZ_CP060244.1"/>
</dbReference>
<dbReference type="Pfam" id="PF22527">
    <property type="entry name" value="DEXQc_Suv3"/>
    <property type="match status" value="1"/>
</dbReference>
<dbReference type="PANTHER" id="PTHR12131:SF1">
    <property type="entry name" value="ATP-DEPENDENT RNA HELICASE SUPV3L1, MITOCHONDRIAL-RELATED"/>
    <property type="match status" value="1"/>
</dbReference>